<dbReference type="PANTHER" id="PTHR38016">
    <property type="entry name" value="UNNAMED PRODUCT"/>
    <property type="match status" value="1"/>
</dbReference>
<dbReference type="InterPro" id="IPR040703">
    <property type="entry name" value="LCIB/C_CA"/>
</dbReference>
<keyword evidence="4" id="KW-1185">Reference proteome</keyword>
<evidence type="ECO:0000313" key="3">
    <source>
        <dbReference type="EMBL" id="KAL3759818.1"/>
    </source>
</evidence>
<proteinExistence type="predicted"/>
<sequence length="326" mass="34812">MKISIASIALLFAAADAFQVGRAGRPSTSLNIIAWLVESASAALVIFNGTLPLTSFLLRSASERVAQIMSSKPEENAEFDRLVKANFPGAISNKELETKVAKILEGKGLTPANTLLATSLCCDELARSLEDDLNKVYGHNFNLGGLSGFPFAGNTGFGAMSAHVPDDGYCLLVHAPHVGITRDGVIGKVERSGIALIDNCCGSAIAASNYLKGITNGGAKITTKLQQFSDFQQGAVQELILPFGKRLNDAEDRMKELPYALYDSQDILVRDIVSTGSAGIKKGLALLGGIQINTSPNTLDYFHPLRFDFYDENGEVVEDLLPSLKA</sequence>
<dbReference type="PANTHER" id="PTHR38016:SF1">
    <property type="entry name" value="LIMITING CO2-INDUCIBLE PROTEIN B_C BETA CARBONYIC ANHYDRASE DOMAIN-CONTAINING PROTEIN"/>
    <property type="match status" value="1"/>
</dbReference>
<feature type="signal peptide" evidence="1">
    <location>
        <begin position="1"/>
        <end position="17"/>
    </location>
</feature>
<protein>
    <recommendedName>
        <fullName evidence="2">Limiting CO2-inducible protein B/C beta carbonyic anhydrase domain-containing protein</fullName>
    </recommendedName>
</protein>
<evidence type="ECO:0000256" key="1">
    <source>
        <dbReference type="SAM" id="SignalP"/>
    </source>
</evidence>
<dbReference type="EMBL" id="JALLBG020000196">
    <property type="protein sequence ID" value="KAL3759818.1"/>
    <property type="molecule type" value="Genomic_DNA"/>
</dbReference>
<dbReference type="Proteomes" id="UP001530293">
    <property type="component" value="Unassembled WGS sequence"/>
</dbReference>
<comment type="caution">
    <text evidence="3">The sequence shown here is derived from an EMBL/GenBank/DDBJ whole genome shotgun (WGS) entry which is preliminary data.</text>
</comment>
<organism evidence="3 4">
    <name type="scientific">Discostella pseudostelligera</name>
    <dbReference type="NCBI Taxonomy" id="259834"/>
    <lineage>
        <taxon>Eukaryota</taxon>
        <taxon>Sar</taxon>
        <taxon>Stramenopiles</taxon>
        <taxon>Ochrophyta</taxon>
        <taxon>Bacillariophyta</taxon>
        <taxon>Coscinodiscophyceae</taxon>
        <taxon>Thalassiosirophycidae</taxon>
        <taxon>Stephanodiscales</taxon>
        <taxon>Stephanodiscaceae</taxon>
        <taxon>Discostella</taxon>
    </lineage>
</organism>
<gene>
    <name evidence="3" type="ORF">ACHAWU_007562</name>
</gene>
<keyword evidence="1" id="KW-0732">Signal</keyword>
<feature type="chain" id="PRO_5044853599" description="Limiting CO2-inducible protein B/C beta carbonyic anhydrase domain-containing protein" evidence="1">
    <location>
        <begin position="18"/>
        <end position="326"/>
    </location>
</feature>
<dbReference type="AlphaFoldDB" id="A0ABD3MA87"/>
<feature type="domain" description="Limiting CO2-inducible protein B/C beta carbonyic anhydrase" evidence="2">
    <location>
        <begin position="90"/>
        <end position="310"/>
    </location>
</feature>
<name>A0ABD3MA87_9STRA</name>
<evidence type="ECO:0000259" key="2">
    <source>
        <dbReference type="Pfam" id="PF18599"/>
    </source>
</evidence>
<accession>A0ABD3MA87</accession>
<reference evidence="3 4" key="1">
    <citation type="submission" date="2024-10" db="EMBL/GenBank/DDBJ databases">
        <title>Updated reference genomes for cyclostephanoid diatoms.</title>
        <authorList>
            <person name="Roberts W.R."/>
            <person name="Alverson A.J."/>
        </authorList>
    </citation>
    <scope>NUCLEOTIDE SEQUENCE [LARGE SCALE GENOMIC DNA]</scope>
    <source>
        <strain evidence="3 4">AJA232-27</strain>
    </source>
</reference>
<evidence type="ECO:0000313" key="4">
    <source>
        <dbReference type="Proteomes" id="UP001530293"/>
    </source>
</evidence>
<dbReference type="Pfam" id="PF18599">
    <property type="entry name" value="LCIB_C_CA"/>
    <property type="match status" value="1"/>
</dbReference>